<feature type="transmembrane region" description="Helical" evidence="2">
    <location>
        <begin position="165"/>
        <end position="183"/>
    </location>
</feature>
<dbReference type="PANTHER" id="PTHR43156:SF2">
    <property type="entry name" value="STAGE II SPORULATION PROTEIN E"/>
    <property type="match status" value="1"/>
</dbReference>
<dbReference type="SUPFAM" id="SSF81606">
    <property type="entry name" value="PP2C-like"/>
    <property type="match status" value="1"/>
</dbReference>
<feature type="domain" description="PPM-type phosphatase" evidence="3">
    <location>
        <begin position="596"/>
        <end position="806"/>
    </location>
</feature>
<accession>A0A229NXB7</accession>
<dbReference type="Pfam" id="PF19732">
    <property type="entry name" value="SpoIIE_N"/>
    <property type="match status" value="1"/>
</dbReference>
<keyword evidence="2" id="KW-0812">Transmembrane</keyword>
<protein>
    <submittedName>
        <fullName evidence="4">Stage II sporulation protein E</fullName>
    </submittedName>
</protein>
<keyword evidence="1" id="KW-0378">Hydrolase</keyword>
<dbReference type="NCBIfam" id="TIGR02865">
    <property type="entry name" value="spore_II_E"/>
    <property type="match status" value="1"/>
</dbReference>
<evidence type="ECO:0000313" key="5">
    <source>
        <dbReference type="Proteomes" id="UP000215145"/>
    </source>
</evidence>
<dbReference type="SMART" id="SM00331">
    <property type="entry name" value="PP2C_SIG"/>
    <property type="match status" value="1"/>
</dbReference>
<dbReference type="InterPro" id="IPR052016">
    <property type="entry name" value="Bact_Sigma-Reg"/>
</dbReference>
<feature type="transmembrane region" description="Helical" evidence="2">
    <location>
        <begin position="44"/>
        <end position="65"/>
    </location>
</feature>
<name>A0A229NXB7_9BACL</name>
<comment type="caution">
    <text evidence="4">The sequence shown here is derived from an EMBL/GenBank/DDBJ whole genome shotgun (WGS) entry which is preliminary data.</text>
</comment>
<dbReference type="PROSITE" id="PS51746">
    <property type="entry name" value="PPM_2"/>
    <property type="match status" value="1"/>
</dbReference>
<sequence>MKEKANVVLFPGQPRTSRAVEALRKGKEKATQWRAFQLIAAKRWTILIAVVGFLLGRAVILENLMPFAPAYFAVIYFLRKDVYKLTAISLVAGSLLAVTPSAIPIAMEIAVLFLLIKGLEVYEKAELSQAPILVFLATLIVKLFGAFVHGTVGWYDLMMVGVESALAFVLTLVFVQAIPVLTMTRKSNSLKNEEIICLMILMASVMTGVVGWTIQGLSLEHILSRYMLLLFALAGGAPLGASVGVVAGLILSLANLNAVVQMSLLAFSGLLAGLLRDGGKMAVAFGMLLGTSILSLYVGGGMDVMTSTWESVAAAALFLLTPKLVVKTISRYVPGTSEHVKSQHEYAKRVREVTAQRVTQFSEVFRQLATSFGQLNTVAPQKPAEEELQHFMNTASSKVCSNCHRKDMCWNGKFYETYKMMTDMMTVVDEEEYTGRKDMPRAWTSHCSKTHQVMGALQQQHERYKHDLHWKRQIFESRQLVADQLTGVSQIMEDLAREIQREGQQLHLQEEQIRDALESLGLSIHGIDIISLEEGNVEIEVYHTFPQGHDEGRKIIAPLLSDILGEHVAVKAEREPGKNGEPRLIRFGSAKEYEVVTGIAGAAKGGDLLSGDSFSTVELGNGKFAVAISDGMGNGERARLESSTALSILQQLLQSGMDEQLAIKSVNSVLMLRSPDEMFATVDVALIDLYTAHTTFMKIGSTPSFIKRGNEVIPVAANNLPIGILQEIDVDLIRMQLQPGDTLIMMTDGIYDAPGHAVNKELWMKRVIQEMNTNDPQEIADILLERVVRHYKGEIVDDMTVVVAQVEKHHPEWATFRWPGLNKLERPRTVS</sequence>
<dbReference type="PANTHER" id="PTHR43156">
    <property type="entry name" value="STAGE II SPORULATION PROTEIN E-RELATED"/>
    <property type="match status" value="1"/>
</dbReference>
<evidence type="ECO:0000256" key="1">
    <source>
        <dbReference type="ARBA" id="ARBA00022801"/>
    </source>
</evidence>
<dbReference type="GO" id="GO:0004722">
    <property type="term" value="F:protein serine/threonine phosphatase activity"/>
    <property type="evidence" value="ECO:0007669"/>
    <property type="project" value="InterPro"/>
</dbReference>
<evidence type="ECO:0000313" key="4">
    <source>
        <dbReference type="EMBL" id="OXM14573.1"/>
    </source>
</evidence>
<dbReference type="AlphaFoldDB" id="A0A229NXB7"/>
<dbReference type="OrthoDB" id="9763774at2"/>
<dbReference type="InterPro" id="IPR045768">
    <property type="entry name" value="SpoIIE_N"/>
</dbReference>
<organism evidence="4 5">
    <name type="scientific">Paenibacillus herberti</name>
    <dbReference type="NCBI Taxonomy" id="1619309"/>
    <lineage>
        <taxon>Bacteria</taxon>
        <taxon>Bacillati</taxon>
        <taxon>Bacillota</taxon>
        <taxon>Bacilli</taxon>
        <taxon>Bacillales</taxon>
        <taxon>Paenibacillaceae</taxon>
        <taxon>Paenibacillus</taxon>
    </lineage>
</organism>
<evidence type="ECO:0000256" key="2">
    <source>
        <dbReference type="SAM" id="Phobius"/>
    </source>
</evidence>
<dbReference type="InterPro" id="IPR001932">
    <property type="entry name" value="PPM-type_phosphatase-like_dom"/>
</dbReference>
<evidence type="ECO:0000259" key="3">
    <source>
        <dbReference type="PROSITE" id="PS51746"/>
    </source>
</evidence>
<dbReference type="SMART" id="SM00332">
    <property type="entry name" value="PP2Cc"/>
    <property type="match status" value="1"/>
</dbReference>
<dbReference type="InterPro" id="IPR014221">
    <property type="entry name" value="SpoII_E"/>
</dbReference>
<feature type="transmembrane region" description="Helical" evidence="2">
    <location>
        <begin position="226"/>
        <end position="251"/>
    </location>
</feature>
<feature type="transmembrane region" description="Helical" evidence="2">
    <location>
        <begin position="258"/>
        <end position="275"/>
    </location>
</feature>
<dbReference type="Pfam" id="PF07228">
    <property type="entry name" value="SpoIIE"/>
    <property type="match status" value="1"/>
</dbReference>
<keyword evidence="5" id="KW-1185">Reference proteome</keyword>
<feature type="transmembrane region" description="Helical" evidence="2">
    <location>
        <begin position="281"/>
        <end position="300"/>
    </location>
</feature>
<feature type="transmembrane region" description="Helical" evidence="2">
    <location>
        <begin position="195"/>
        <end position="214"/>
    </location>
</feature>
<proteinExistence type="predicted"/>
<feature type="transmembrane region" description="Helical" evidence="2">
    <location>
        <begin position="85"/>
        <end position="115"/>
    </location>
</feature>
<dbReference type="EMBL" id="NMUQ01000002">
    <property type="protein sequence ID" value="OXM14573.1"/>
    <property type="molecule type" value="Genomic_DNA"/>
</dbReference>
<dbReference type="RefSeq" id="WP_089525390.1">
    <property type="nucleotide sequence ID" value="NZ_NMUQ01000002.1"/>
</dbReference>
<keyword evidence="2" id="KW-0472">Membrane</keyword>
<keyword evidence="2" id="KW-1133">Transmembrane helix</keyword>
<dbReference type="InterPro" id="IPR036457">
    <property type="entry name" value="PPM-type-like_dom_sf"/>
</dbReference>
<reference evidence="4 5" key="1">
    <citation type="submission" date="2017-07" db="EMBL/GenBank/DDBJ databases">
        <title>Paenibacillus herberti R33 genome sequencing and assembly.</title>
        <authorList>
            <person name="Su W."/>
        </authorList>
    </citation>
    <scope>NUCLEOTIDE SEQUENCE [LARGE SCALE GENOMIC DNA]</scope>
    <source>
        <strain evidence="4 5">R33</strain>
    </source>
</reference>
<dbReference type="Proteomes" id="UP000215145">
    <property type="component" value="Unassembled WGS sequence"/>
</dbReference>
<gene>
    <name evidence="4" type="primary">spoIIE</name>
    <name evidence="4" type="ORF">CGZ75_16725</name>
</gene>
<feature type="transmembrane region" description="Helical" evidence="2">
    <location>
        <begin position="127"/>
        <end position="145"/>
    </location>
</feature>
<dbReference type="Gene3D" id="3.60.40.10">
    <property type="entry name" value="PPM-type phosphatase domain"/>
    <property type="match status" value="1"/>
</dbReference>